<dbReference type="CDD" id="cd08432">
    <property type="entry name" value="PBP2_GcdR_TrpI_HvrB_AmpR_like"/>
    <property type="match status" value="1"/>
</dbReference>
<evidence type="ECO:0000259" key="5">
    <source>
        <dbReference type="PROSITE" id="PS50931"/>
    </source>
</evidence>
<evidence type="ECO:0000313" key="6">
    <source>
        <dbReference type="EMBL" id="OWJ63567.1"/>
    </source>
</evidence>
<reference evidence="7" key="1">
    <citation type="submission" date="2017-05" db="EMBL/GenBank/DDBJ databases">
        <authorList>
            <person name="Macchi M."/>
            <person name="Festa S."/>
            <person name="Coppotelli B.M."/>
            <person name="Morelli I.S."/>
        </authorList>
    </citation>
    <scope>NUCLEOTIDE SEQUENCE [LARGE SCALE GENOMIC DNA]</scope>
    <source>
        <strain evidence="7">I</strain>
    </source>
</reference>
<dbReference type="GO" id="GO:0006351">
    <property type="term" value="P:DNA-templated transcription"/>
    <property type="evidence" value="ECO:0007669"/>
    <property type="project" value="TreeGrafter"/>
</dbReference>
<dbReference type="PROSITE" id="PS50931">
    <property type="entry name" value="HTH_LYSR"/>
    <property type="match status" value="1"/>
</dbReference>
<evidence type="ECO:0000256" key="2">
    <source>
        <dbReference type="ARBA" id="ARBA00023015"/>
    </source>
</evidence>
<keyword evidence="4" id="KW-0804">Transcription</keyword>
<evidence type="ECO:0000256" key="3">
    <source>
        <dbReference type="ARBA" id="ARBA00023125"/>
    </source>
</evidence>
<dbReference type="InterPro" id="IPR036390">
    <property type="entry name" value="WH_DNA-bd_sf"/>
</dbReference>
<dbReference type="RefSeq" id="WP_088155649.1">
    <property type="nucleotide sequence ID" value="NZ_NHON01000086.1"/>
</dbReference>
<dbReference type="Gene3D" id="1.10.10.10">
    <property type="entry name" value="Winged helix-like DNA-binding domain superfamily/Winged helix DNA-binding domain"/>
    <property type="match status" value="1"/>
</dbReference>
<dbReference type="Proteomes" id="UP000196655">
    <property type="component" value="Unassembled WGS sequence"/>
</dbReference>
<dbReference type="GO" id="GO:0003700">
    <property type="term" value="F:DNA-binding transcription factor activity"/>
    <property type="evidence" value="ECO:0007669"/>
    <property type="project" value="InterPro"/>
</dbReference>
<evidence type="ECO:0000256" key="1">
    <source>
        <dbReference type="ARBA" id="ARBA00009437"/>
    </source>
</evidence>
<dbReference type="InterPro" id="IPR036388">
    <property type="entry name" value="WH-like_DNA-bd_sf"/>
</dbReference>
<feature type="domain" description="HTH lysR-type" evidence="5">
    <location>
        <begin position="10"/>
        <end position="62"/>
    </location>
</feature>
<dbReference type="Pfam" id="PF03466">
    <property type="entry name" value="LysR_substrate"/>
    <property type="match status" value="1"/>
</dbReference>
<dbReference type="InterPro" id="IPR058163">
    <property type="entry name" value="LysR-type_TF_proteobact-type"/>
</dbReference>
<dbReference type="SUPFAM" id="SSF46785">
    <property type="entry name" value="Winged helix' DNA-binding domain"/>
    <property type="match status" value="1"/>
</dbReference>
<dbReference type="Pfam" id="PF00126">
    <property type="entry name" value="HTH_1"/>
    <property type="match status" value="1"/>
</dbReference>
<dbReference type="OrthoDB" id="9794694at2"/>
<comment type="caution">
    <text evidence="6">The sequence shown here is derived from an EMBL/GenBank/DDBJ whole genome shotgun (WGS) entry which is preliminary data.</text>
</comment>
<keyword evidence="3" id="KW-0238">DNA-binding</keyword>
<dbReference type="AlphaFoldDB" id="A0A211ZEL0"/>
<evidence type="ECO:0000256" key="4">
    <source>
        <dbReference type="ARBA" id="ARBA00023163"/>
    </source>
</evidence>
<dbReference type="GO" id="GO:0043565">
    <property type="term" value="F:sequence-specific DNA binding"/>
    <property type="evidence" value="ECO:0007669"/>
    <property type="project" value="TreeGrafter"/>
</dbReference>
<dbReference type="InterPro" id="IPR005119">
    <property type="entry name" value="LysR_subst-bd"/>
</dbReference>
<dbReference type="PANTHER" id="PTHR30537:SF26">
    <property type="entry name" value="GLYCINE CLEAVAGE SYSTEM TRANSCRIPTIONAL ACTIVATOR"/>
    <property type="match status" value="1"/>
</dbReference>
<dbReference type="PRINTS" id="PR00039">
    <property type="entry name" value="HTHLYSR"/>
</dbReference>
<gene>
    <name evidence="6" type="ORF">BWR60_29190</name>
</gene>
<name>A0A211ZEL0_9PROT</name>
<organism evidence="6 7">
    <name type="scientific">Inquilinus limosus</name>
    <dbReference type="NCBI Taxonomy" id="171674"/>
    <lineage>
        <taxon>Bacteria</taxon>
        <taxon>Pseudomonadati</taxon>
        <taxon>Pseudomonadota</taxon>
        <taxon>Alphaproteobacteria</taxon>
        <taxon>Rhodospirillales</taxon>
        <taxon>Rhodospirillaceae</taxon>
        <taxon>Inquilinus</taxon>
    </lineage>
</organism>
<dbReference type="SUPFAM" id="SSF53850">
    <property type="entry name" value="Periplasmic binding protein-like II"/>
    <property type="match status" value="1"/>
</dbReference>
<keyword evidence="2" id="KW-0805">Transcription regulation</keyword>
<keyword evidence="7" id="KW-1185">Reference proteome</keyword>
<dbReference type="EMBL" id="NHON01000086">
    <property type="protein sequence ID" value="OWJ63567.1"/>
    <property type="molecule type" value="Genomic_DNA"/>
</dbReference>
<dbReference type="Gene3D" id="3.40.190.10">
    <property type="entry name" value="Periplasmic binding protein-like II"/>
    <property type="match status" value="2"/>
</dbReference>
<dbReference type="PANTHER" id="PTHR30537">
    <property type="entry name" value="HTH-TYPE TRANSCRIPTIONAL REGULATOR"/>
    <property type="match status" value="1"/>
</dbReference>
<evidence type="ECO:0000313" key="7">
    <source>
        <dbReference type="Proteomes" id="UP000196655"/>
    </source>
</evidence>
<protein>
    <submittedName>
        <fullName evidence="6">Transcriptional regulator</fullName>
    </submittedName>
</protein>
<dbReference type="InterPro" id="IPR000847">
    <property type="entry name" value="LysR_HTH_N"/>
</dbReference>
<sequence>MTGPLPLLGLRAYAEIGRRGSVKAAAEAMGVTPSAVSQQLKLLEQRLGLALFARDRRGIRLTGAGARAHPLVQRGFDQLAEALELLAAEGRRETLTVSTAPAFAASWLVPRLGRFTARHPDIEVRVEATTALSDLGRVDVVLRHGLGRWPGLESEPLLAPRLLPVASPELLRRGPAITEPADCLAYPLLQDGDRADWRLWLAAQGIEDPRAERGPAFDSDLLLVRAAIAGQGLALIRDLYVEEEIAAGRLVLALDRPWPTRFAYYVAARPAMWRTPKLAAFRAWLAEEVRGAEDGAAGPG</sequence>
<proteinExistence type="inferred from homology"/>
<comment type="similarity">
    <text evidence="1">Belongs to the LysR transcriptional regulatory family.</text>
</comment>
<dbReference type="STRING" id="1122125.GCA_000423185_01236"/>
<accession>A0A211ZEL0</accession>